<feature type="compositionally biased region" description="Basic and acidic residues" evidence="4">
    <location>
        <begin position="17"/>
        <end position="35"/>
    </location>
</feature>
<evidence type="ECO:0000256" key="1">
    <source>
        <dbReference type="ARBA" id="ARBA00008361"/>
    </source>
</evidence>
<dbReference type="SUPFAM" id="SSF53335">
    <property type="entry name" value="S-adenosyl-L-methionine-dependent methyltransferases"/>
    <property type="match status" value="1"/>
</dbReference>
<evidence type="ECO:0000259" key="5">
    <source>
        <dbReference type="Pfam" id="PF08241"/>
    </source>
</evidence>
<dbReference type="GO" id="GO:0008168">
    <property type="term" value="F:methyltransferase activity"/>
    <property type="evidence" value="ECO:0007669"/>
    <property type="project" value="UniProtKB-KW"/>
</dbReference>
<dbReference type="PANTHER" id="PTHR44942:SF4">
    <property type="entry name" value="METHYLTRANSFERASE TYPE 11 DOMAIN-CONTAINING PROTEIN"/>
    <property type="match status" value="1"/>
</dbReference>
<evidence type="ECO:0000256" key="2">
    <source>
        <dbReference type="ARBA" id="ARBA00022603"/>
    </source>
</evidence>
<organism evidence="6 7">
    <name type="scientific">Streptomyces spirodelae</name>
    <dbReference type="NCBI Taxonomy" id="2812904"/>
    <lineage>
        <taxon>Bacteria</taxon>
        <taxon>Bacillati</taxon>
        <taxon>Actinomycetota</taxon>
        <taxon>Actinomycetes</taxon>
        <taxon>Kitasatosporales</taxon>
        <taxon>Streptomycetaceae</taxon>
        <taxon>Streptomyces</taxon>
    </lineage>
</organism>
<dbReference type="Gene3D" id="3.40.50.150">
    <property type="entry name" value="Vaccinia Virus protein VP39"/>
    <property type="match status" value="1"/>
</dbReference>
<dbReference type="InterPro" id="IPR013216">
    <property type="entry name" value="Methyltransf_11"/>
</dbReference>
<name>A0ABS3WX87_9ACTN</name>
<comment type="similarity">
    <text evidence="1">Belongs to the methyltransferase superfamily.</text>
</comment>
<dbReference type="RefSeq" id="WP_209266496.1">
    <property type="nucleotide sequence ID" value="NZ_JAFFZN010000018.1"/>
</dbReference>
<dbReference type="PANTHER" id="PTHR44942">
    <property type="entry name" value="METHYLTRANSF_11 DOMAIN-CONTAINING PROTEIN"/>
    <property type="match status" value="1"/>
</dbReference>
<evidence type="ECO:0000313" key="6">
    <source>
        <dbReference type="EMBL" id="MBO8187689.1"/>
    </source>
</evidence>
<dbReference type="Proteomes" id="UP001518976">
    <property type="component" value="Unassembled WGS sequence"/>
</dbReference>
<gene>
    <name evidence="6" type="ORF">JW592_19810</name>
</gene>
<evidence type="ECO:0000256" key="3">
    <source>
        <dbReference type="ARBA" id="ARBA00022679"/>
    </source>
</evidence>
<dbReference type="InterPro" id="IPR029063">
    <property type="entry name" value="SAM-dependent_MTases_sf"/>
</dbReference>
<proteinExistence type="inferred from homology"/>
<accession>A0ABS3WX87</accession>
<evidence type="ECO:0000313" key="7">
    <source>
        <dbReference type="Proteomes" id="UP001518976"/>
    </source>
</evidence>
<dbReference type="InterPro" id="IPR051052">
    <property type="entry name" value="Diverse_substrate_MTase"/>
</dbReference>
<comment type="caution">
    <text evidence="6">The sequence shown here is derived from an EMBL/GenBank/DDBJ whole genome shotgun (WGS) entry which is preliminary data.</text>
</comment>
<protein>
    <submittedName>
        <fullName evidence="6">Class I SAM-dependent methyltransferase</fullName>
    </submittedName>
</protein>
<dbReference type="CDD" id="cd02440">
    <property type="entry name" value="AdoMet_MTases"/>
    <property type="match status" value="1"/>
</dbReference>
<keyword evidence="3" id="KW-0808">Transferase</keyword>
<feature type="domain" description="Methyltransferase type 11" evidence="5">
    <location>
        <begin position="58"/>
        <end position="145"/>
    </location>
</feature>
<reference evidence="6 7" key="1">
    <citation type="submission" date="2021-02" db="EMBL/GenBank/DDBJ databases">
        <title>Streptomyces spirodelae sp. nov., isolated from duckweed.</title>
        <authorList>
            <person name="Saimee Y."/>
            <person name="Duangmal K."/>
        </authorList>
    </citation>
    <scope>NUCLEOTIDE SEQUENCE [LARGE SCALE GENOMIC DNA]</scope>
    <source>
        <strain evidence="6 7">DW4-2</strain>
    </source>
</reference>
<dbReference type="EMBL" id="JAFFZN010000018">
    <property type="protein sequence ID" value="MBO8187689.1"/>
    <property type="molecule type" value="Genomic_DNA"/>
</dbReference>
<keyword evidence="7" id="KW-1185">Reference proteome</keyword>
<dbReference type="GO" id="GO:0032259">
    <property type="term" value="P:methylation"/>
    <property type="evidence" value="ECO:0007669"/>
    <property type="project" value="UniProtKB-KW"/>
</dbReference>
<sequence length="274" mass="30013">MPTLPSGPSRPPASEPHQARHVAESFGVDPERYDRARPRYPDAMVNRIVTAAPGTDVLDVGCGTGIVARQLRAAGCRVTGVEPDERMATWARRRGLRVDVATFEDWDPAERSFDAVVAGQTWHWVDPAAGAAKAAEVLRPEGRLAVFWNVDQPPPELAEAFSEVYRRILPDSLAARRPPAESDPYAAMCARAADALREAGAFDEPERWRFDWQRSYTRDEWLDHLSTTGGLTLLPPPKLEEVLAGIGAVIDTLGGEFTMPYAAVAVTARRTDAS</sequence>
<feature type="region of interest" description="Disordered" evidence="4">
    <location>
        <begin position="1"/>
        <end position="35"/>
    </location>
</feature>
<evidence type="ECO:0000256" key="4">
    <source>
        <dbReference type="SAM" id="MobiDB-lite"/>
    </source>
</evidence>
<dbReference type="Pfam" id="PF08241">
    <property type="entry name" value="Methyltransf_11"/>
    <property type="match status" value="1"/>
</dbReference>
<keyword evidence="2 6" id="KW-0489">Methyltransferase</keyword>